<dbReference type="SUPFAM" id="SSF56112">
    <property type="entry name" value="Protein kinase-like (PK-like)"/>
    <property type="match status" value="1"/>
</dbReference>
<evidence type="ECO:0000256" key="5">
    <source>
        <dbReference type="ARBA" id="ARBA00022840"/>
    </source>
</evidence>
<dbReference type="InterPro" id="IPR011009">
    <property type="entry name" value="Kinase-like_dom_sf"/>
</dbReference>
<evidence type="ECO:0000256" key="1">
    <source>
        <dbReference type="ARBA" id="ARBA00022527"/>
    </source>
</evidence>
<dbReference type="AlphaFoldDB" id="Q23D11"/>
<feature type="compositionally biased region" description="Low complexity" evidence="6">
    <location>
        <begin position="610"/>
        <end position="620"/>
    </location>
</feature>
<evidence type="ECO:0000256" key="2">
    <source>
        <dbReference type="ARBA" id="ARBA00022679"/>
    </source>
</evidence>
<dbReference type="PROSITE" id="PS50011">
    <property type="entry name" value="PROTEIN_KINASE_DOM"/>
    <property type="match status" value="1"/>
</dbReference>
<reference evidence="9" key="1">
    <citation type="journal article" date="2006" name="PLoS Biol.">
        <title>Macronuclear genome sequence of the ciliate Tetrahymena thermophila, a model eukaryote.</title>
        <authorList>
            <person name="Eisen J.A."/>
            <person name="Coyne R.S."/>
            <person name="Wu M."/>
            <person name="Wu D."/>
            <person name="Thiagarajan M."/>
            <person name="Wortman J.R."/>
            <person name="Badger J.H."/>
            <person name="Ren Q."/>
            <person name="Amedeo P."/>
            <person name="Jones K.M."/>
            <person name="Tallon L.J."/>
            <person name="Delcher A.L."/>
            <person name="Salzberg S.L."/>
            <person name="Silva J.C."/>
            <person name="Haas B.J."/>
            <person name="Majoros W.H."/>
            <person name="Farzad M."/>
            <person name="Carlton J.M."/>
            <person name="Smith R.K. Jr."/>
            <person name="Garg J."/>
            <person name="Pearlman R.E."/>
            <person name="Karrer K.M."/>
            <person name="Sun L."/>
            <person name="Manning G."/>
            <person name="Elde N.C."/>
            <person name="Turkewitz A.P."/>
            <person name="Asai D.J."/>
            <person name="Wilkes D.E."/>
            <person name="Wang Y."/>
            <person name="Cai H."/>
            <person name="Collins K."/>
            <person name="Stewart B.A."/>
            <person name="Lee S.R."/>
            <person name="Wilamowska K."/>
            <person name="Weinberg Z."/>
            <person name="Ruzzo W.L."/>
            <person name="Wloga D."/>
            <person name="Gaertig J."/>
            <person name="Frankel J."/>
            <person name="Tsao C.-C."/>
            <person name="Gorovsky M.A."/>
            <person name="Keeling P.J."/>
            <person name="Waller R.F."/>
            <person name="Patron N.J."/>
            <person name="Cherry J.M."/>
            <person name="Stover N.A."/>
            <person name="Krieger C.J."/>
            <person name="del Toro C."/>
            <person name="Ryder H.F."/>
            <person name="Williamson S.C."/>
            <person name="Barbeau R.A."/>
            <person name="Hamilton E.P."/>
            <person name="Orias E."/>
        </authorList>
    </citation>
    <scope>NUCLEOTIDE SEQUENCE [LARGE SCALE GENOMIC DNA]</scope>
    <source>
        <strain evidence="9">SB210</strain>
    </source>
</reference>
<accession>Q23D11</accession>
<sequence>MGICGAKMKIVAEPVQTGKTPENNRQKKQKQRQNNINQQNKLGEELNNSKKDEKAHKIQSSQKNVIVQANSKINKQKMQKNNAKSDSQLEANDQCSQIQDLDGIDGSEVFQVQMQRSNLQSDGYRDRVNFNNQDYDRNGDMSCRNQETKRVLTFKKGHIIDRGSYGEVYQCLEVNTGQLYAIKTIRKNKDKAVLEKEVQSLAKEIKEYKKLSHKNIVKYIDTELDEDEKGINIILEYVSGGSIRQMLDKFGKFNEKVISIYTNQVLQGLKYLHSNHVFHRDIKGGNILIDTDGTIKLTDFGTLKLHKKDAYINHSKSQSQLSHNQLDYGTIQSQKPFWTAPEVLKNEDSHDASSDIWSVGCLVIEMITALPPYYNLNDKSSQEITKYIMDGNIPNFPEKLSEQCLEFLQKTLKVNPKERATVNELIQLKFIAEPDLIELTSEQYSPNQVKSGMFQSQTSLGFVQREFPNNKNGLRIQNDFYNDEPPQFMRDAGFFENQDNYNANKNDRNREDESLIDLKGLSVIQNDKQFKKMTRDNTPLSKNNQQQQQNYNFEDQIHYIDKIHQKEQLAFDNQIKRIMLESKQNFNEARDEYQQQLMSQLKEFEDKTQQDQNQQNQNNVKKQEQKDVEDEILDLIKKKKNKRKQGNNAGANTPQQNKNSSTSTFDTSMQNPPPQVRYQVLFNNPKDNYKFLSQDETIQHNEILLKKQYNDIQQPELDQSPQASKQNHSQNQVIPLSKFNSLKQQQENQEEAQNKTQEKNDYIIDNSKVNESSGQIIQQDLHHVSSQGKSLKKVESSEKKLQILQSDPLSLTSLGIGGFDKFNVDHQDQILYNYKINQIQPKKSGRHQRNKTDQIGQNHNQNEASFFKEVKRDMNGGNRDNLVTYSSKEIQSDLNIEDINQSNIENIHKNGQYDENNINNLSRSSLNRKHKKENNSNNIFIENFF</sequence>
<keyword evidence="2" id="KW-0808">Transferase</keyword>
<keyword evidence="9" id="KW-1185">Reference proteome</keyword>
<evidence type="ECO:0000256" key="6">
    <source>
        <dbReference type="SAM" id="MobiDB-lite"/>
    </source>
</evidence>
<dbReference type="RefSeq" id="XP_001014875.1">
    <property type="nucleotide sequence ID" value="XM_001014875.2"/>
</dbReference>
<evidence type="ECO:0000313" key="9">
    <source>
        <dbReference type="Proteomes" id="UP000009168"/>
    </source>
</evidence>
<dbReference type="HOGENOM" id="CLU_311137_0_0_1"/>
<dbReference type="InterPro" id="IPR008271">
    <property type="entry name" value="Ser/Thr_kinase_AS"/>
</dbReference>
<proteinExistence type="predicted"/>
<evidence type="ECO:0000256" key="3">
    <source>
        <dbReference type="ARBA" id="ARBA00022741"/>
    </source>
</evidence>
<evidence type="ECO:0000256" key="4">
    <source>
        <dbReference type="ARBA" id="ARBA00022777"/>
    </source>
</evidence>
<feature type="region of interest" description="Disordered" evidence="6">
    <location>
        <begin position="1"/>
        <end position="65"/>
    </location>
</feature>
<dbReference type="EMBL" id="GG662712">
    <property type="protein sequence ID" value="EAR94646.1"/>
    <property type="molecule type" value="Genomic_DNA"/>
</dbReference>
<dbReference type="Gene3D" id="1.10.510.10">
    <property type="entry name" value="Transferase(Phosphotransferase) domain 1"/>
    <property type="match status" value="1"/>
</dbReference>
<dbReference type="SMART" id="SM00220">
    <property type="entry name" value="S_TKc"/>
    <property type="match status" value="1"/>
</dbReference>
<dbReference type="KEGG" id="tet:TTHERM_00051780"/>
<keyword evidence="3" id="KW-0547">Nucleotide-binding</keyword>
<dbReference type="GO" id="GO:0005524">
    <property type="term" value="F:ATP binding"/>
    <property type="evidence" value="ECO:0007669"/>
    <property type="project" value="UniProtKB-KW"/>
</dbReference>
<dbReference type="GeneID" id="7829162"/>
<dbReference type="PANTHER" id="PTHR11584">
    <property type="entry name" value="SERINE/THREONINE PROTEIN KINASE"/>
    <property type="match status" value="1"/>
</dbReference>
<feature type="compositionally biased region" description="Low complexity" evidence="6">
    <location>
        <begin position="32"/>
        <end position="41"/>
    </location>
</feature>
<dbReference type="eggNOG" id="KOG0198">
    <property type="taxonomic scope" value="Eukaryota"/>
</dbReference>
<keyword evidence="1" id="KW-0723">Serine/threonine-protein kinase</keyword>
<feature type="compositionally biased region" description="Polar residues" evidence="6">
    <location>
        <begin position="653"/>
        <end position="670"/>
    </location>
</feature>
<feature type="compositionally biased region" description="Basic and acidic residues" evidence="6">
    <location>
        <begin position="42"/>
        <end position="56"/>
    </location>
</feature>
<name>Q23D11_TETTS</name>
<protein>
    <submittedName>
        <fullName evidence="8">Plant dual-specificity MAP kinase kinase family domain protein</fullName>
    </submittedName>
</protein>
<keyword evidence="4 8" id="KW-0418">Kinase</keyword>
<keyword evidence="5" id="KW-0067">ATP-binding</keyword>
<organism evidence="8 9">
    <name type="scientific">Tetrahymena thermophila (strain SB210)</name>
    <dbReference type="NCBI Taxonomy" id="312017"/>
    <lineage>
        <taxon>Eukaryota</taxon>
        <taxon>Sar</taxon>
        <taxon>Alveolata</taxon>
        <taxon>Ciliophora</taxon>
        <taxon>Intramacronucleata</taxon>
        <taxon>Oligohymenophorea</taxon>
        <taxon>Hymenostomatida</taxon>
        <taxon>Tetrahymenina</taxon>
        <taxon>Tetrahymenidae</taxon>
        <taxon>Tetrahymena</taxon>
    </lineage>
</organism>
<dbReference type="InterPro" id="IPR000719">
    <property type="entry name" value="Prot_kinase_dom"/>
</dbReference>
<dbReference type="OrthoDB" id="285405at2759"/>
<dbReference type="PANTHER" id="PTHR11584:SF369">
    <property type="entry name" value="MITOGEN-ACTIVATED PROTEIN KINASE KINASE KINASE 19-RELATED"/>
    <property type="match status" value="1"/>
</dbReference>
<gene>
    <name evidence="8" type="ORF">TTHERM_00051780</name>
</gene>
<dbReference type="Proteomes" id="UP000009168">
    <property type="component" value="Unassembled WGS sequence"/>
</dbReference>
<feature type="region of interest" description="Disordered" evidence="6">
    <location>
        <begin position="604"/>
        <end position="675"/>
    </location>
</feature>
<dbReference type="InParanoid" id="Q23D11"/>
<dbReference type="CDD" id="cd06606">
    <property type="entry name" value="STKc_MAPKKK"/>
    <property type="match status" value="1"/>
</dbReference>
<dbReference type="Pfam" id="PF00069">
    <property type="entry name" value="Pkinase"/>
    <property type="match status" value="1"/>
</dbReference>
<dbReference type="GO" id="GO:0004674">
    <property type="term" value="F:protein serine/threonine kinase activity"/>
    <property type="evidence" value="ECO:0007669"/>
    <property type="project" value="UniProtKB-KW"/>
</dbReference>
<feature type="domain" description="Protein kinase" evidence="7">
    <location>
        <begin position="154"/>
        <end position="431"/>
    </location>
</feature>
<evidence type="ECO:0000313" key="8">
    <source>
        <dbReference type="EMBL" id="EAR94646.1"/>
    </source>
</evidence>
<dbReference type="PROSITE" id="PS00108">
    <property type="entry name" value="PROTEIN_KINASE_ST"/>
    <property type="match status" value="1"/>
</dbReference>
<evidence type="ECO:0000259" key="7">
    <source>
        <dbReference type="PROSITE" id="PS50011"/>
    </source>
</evidence>